<sequence>MYINILKSENLNNDIKHHIYKQLFVLTAYKSIHLAISYQNPVLLLKYGK</sequence>
<accession>A0A6N4SNX4</accession>
<protein>
    <submittedName>
        <fullName evidence="1">Uncharacterized protein</fullName>
    </submittedName>
</protein>
<dbReference type="EMBL" id="CP000383">
    <property type="protein sequence ID" value="ABG57977.1"/>
    <property type="molecule type" value="Genomic_DNA"/>
</dbReference>
<evidence type="ECO:0000313" key="2">
    <source>
        <dbReference type="Proteomes" id="UP000001822"/>
    </source>
</evidence>
<dbReference type="Proteomes" id="UP000001822">
    <property type="component" value="Chromosome"/>
</dbReference>
<name>A0A6N4SNX4_CYTH3</name>
<gene>
    <name evidence="1" type="ordered locus">CHU_0690</name>
</gene>
<proteinExistence type="predicted"/>
<dbReference type="KEGG" id="chu:CHU_0690"/>
<organism evidence="1 2">
    <name type="scientific">Cytophaga hutchinsonii (strain ATCC 33406 / DSM 1761 / CIP 103989 / NBRC 15051 / NCIMB 9469 / D465)</name>
    <dbReference type="NCBI Taxonomy" id="269798"/>
    <lineage>
        <taxon>Bacteria</taxon>
        <taxon>Pseudomonadati</taxon>
        <taxon>Bacteroidota</taxon>
        <taxon>Cytophagia</taxon>
        <taxon>Cytophagales</taxon>
        <taxon>Cytophagaceae</taxon>
        <taxon>Cytophaga</taxon>
    </lineage>
</organism>
<dbReference type="AlphaFoldDB" id="A0A6N4SNX4"/>
<reference evidence="1 2" key="1">
    <citation type="journal article" date="2007" name="Appl. Environ. Microbiol.">
        <title>Genome sequence of the cellulolytic gliding bacterium Cytophaga hutchinsonii.</title>
        <authorList>
            <person name="Xie G."/>
            <person name="Bruce D.C."/>
            <person name="Challacombe J.F."/>
            <person name="Chertkov O."/>
            <person name="Detter J.C."/>
            <person name="Gilna P."/>
            <person name="Han C.S."/>
            <person name="Lucas S."/>
            <person name="Misra M."/>
            <person name="Myers G.L."/>
            <person name="Richardson P."/>
            <person name="Tapia R."/>
            <person name="Thayer N."/>
            <person name="Thompson L.S."/>
            <person name="Brettin T.S."/>
            <person name="Henrissat B."/>
            <person name="Wilson D.B."/>
            <person name="McBride M.J."/>
        </authorList>
    </citation>
    <scope>NUCLEOTIDE SEQUENCE [LARGE SCALE GENOMIC DNA]</scope>
    <source>
        <strain evidence="2">ATCC 33406 / DSM 1761 / CIP 103989 / NBRC 15051 / NCIMB 9469 / D465</strain>
    </source>
</reference>
<keyword evidence="2" id="KW-1185">Reference proteome</keyword>
<evidence type="ECO:0000313" key="1">
    <source>
        <dbReference type="EMBL" id="ABG57977.1"/>
    </source>
</evidence>